<evidence type="ECO:0000313" key="4">
    <source>
        <dbReference type="Proteomes" id="UP001278500"/>
    </source>
</evidence>
<sequence length="250" mass="28333">MADCCPDSKLSTAANIIGLLTFTLSALNLLIVRVLRNESKIIKQLRKGGWKNSLNALEQKIRYIRLFNPAFAGFGRDNMHPDHASGIPRVPDVGAPGERSDLEEKQPEERFTEILKDVQRCYDQGKVTINETEAIQHLLAEQISLAGYARATRRLILRWDVENFYEASVSVCRQLYNWRESREAVDKLEDNYQELNSIVAHVDSLILVMQGIKLLQLQRTIDRQASTIVDTVNTINTRSPTEPTPSAPPY</sequence>
<reference evidence="3" key="2">
    <citation type="submission" date="2023-06" db="EMBL/GenBank/DDBJ databases">
        <authorList>
            <consortium name="Lawrence Berkeley National Laboratory"/>
            <person name="Haridas S."/>
            <person name="Hensen N."/>
            <person name="Bonometti L."/>
            <person name="Westerberg I."/>
            <person name="Brannstrom I.O."/>
            <person name="Guillou S."/>
            <person name="Cros-Aarteil S."/>
            <person name="Calhoun S."/>
            <person name="Kuo A."/>
            <person name="Mondo S."/>
            <person name="Pangilinan J."/>
            <person name="Riley R."/>
            <person name="Labutti K."/>
            <person name="Andreopoulos B."/>
            <person name="Lipzen A."/>
            <person name="Chen C."/>
            <person name="Yanf M."/>
            <person name="Daum C."/>
            <person name="Ng V."/>
            <person name="Clum A."/>
            <person name="Steindorff A."/>
            <person name="Ohm R."/>
            <person name="Martin F."/>
            <person name="Silar P."/>
            <person name="Natvig D."/>
            <person name="Lalanne C."/>
            <person name="Gautier V."/>
            <person name="Ament-Velasquez S.L."/>
            <person name="Kruys A."/>
            <person name="Hutchinson M.I."/>
            <person name="Powell A.J."/>
            <person name="Barry K."/>
            <person name="Miller A.N."/>
            <person name="Grigoriev I.V."/>
            <person name="Debuchy R."/>
            <person name="Gladieux P."/>
            <person name="Thoren M.H."/>
            <person name="Johannesson H."/>
        </authorList>
    </citation>
    <scope>NUCLEOTIDE SEQUENCE</scope>
    <source>
        <strain evidence="3">CBS 560.94</strain>
    </source>
</reference>
<keyword evidence="2" id="KW-1133">Transmembrane helix</keyword>
<proteinExistence type="predicted"/>
<accession>A0AAE0J8M1</accession>
<reference evidence="3" key="1">
    <citation type="journal article" date="2023" name="Mol. Phylogenet. Evol.">
        <title>Genome-scale phylogeny and comparative genomics of the fungal order Sordariales.</title>
        <authorList>
            <person name="Hensen N."/>
            <person name="Bonometti L."/>
            <person name="Westerberg I."/>
            <person name="Brannstrom I.O."/>
            <person name="Guillou S."/>
            <person name="Cros-Aarteil S."/>
            <person name="Calhoun S."/>
            <person name="Haridas S."/>
            <person name="Kuo A."/>
            <person name="Mondo S."/>
            <person name="Pangilinan J."/>
            <person name="Riley R."/>
            <person name="LaButti K."/>
            <person name="Andreopoulos B."/>
            <person name="Lipzen A."/>
            <person name="Chen C."/>
            <person name="Yan M."/>
            <person name="Daum C."/>
            <person name="Ng V."/>
            <person name="Clum A."/>
            <person name="Steindorff A."/>
            <person name="Ohm R.A."/>
            <person name="Martin F."/>
            <person name="Silar P."/>
            <person name="Natvig D.O."/>
            <person name="Lalanne C."/>
            <person name="Gautier V."/>
            <person name="Ament-Velasquez S.L."/>
            <person name="Kruys A."/>
            <person name="Hutchinson M.I."/>
            <person name="Powell A.J."/>
            <person name="Barry K."/>
            <person name="Miller A.N."/>
            <person name="Grigoriev I.V."/>
            <person name="Debuchy R."/>
            <person name="Gladieux P."/>
            <person name="Hiltunen Thoren M."/>
            <person name="Johannesson H."/>
        </authorList>
    </citation>
    <scope>NUCLEOTIDE SEQUENCE</scope>
    <source>
        <strain evidence="3">CBS 560.94</strain>
    </source>
</reference>
<keyword evidence="2" id="KW-0812">Transmembrane</keyword>
<dbReference type="Proteomes" id="UP001278500">
    <property type="component" value="Unassembled WGS sequence"/>
</dbReference>
<comment type="caution">
    <text evidence="3">The sequence shown here is derived from an EMBL/GenBank/DDBJ whole genome shotgun (WGS) entry which is preliminary data.</text>
</comment>
<name>A0AAE0J8M1_9PEZI</name>
<dbReference type="RefSeq" id="XP_062678419.1">
    <property type="nucleotide sequence ID" value="XM_062822984.1"/>
</dbReference>
<keyword evidence="2" id="KW-0472">Membrane</keyword>
<organism evidence="3 4">
    <name type="scientific">Neurospora tetraspora</name>
    <dbReference type="NCBI Taxonomy" id="94610"/>
    <lineage>
        <taxon>Eukaryota</taxon>
        <taxon>Fungi</taxon>
        <taxon>Dikarya</taxon>
        <taxon>Ascomycota</taxon>
        <taxon>Pezizomycotina</taxon>
        <taxon>Sordariomycetes</taxon>
        <taxon>Sordariomycetidae</taxon>
        <taxon>Sordariales</taxon>
        <taxon>Sordariaceae</taxon>
        <taxon>Neurospora</taxon>
    </lineage>
</organism>
<dbReference type="AlphaFoldDB" id="A0AAE0J8M1"/>
<evidence type="ECO:0000256" key="1">
    <source>
        <dbReference type="SAM" id="MobiDB-lite"/>
    </source>
</evidence>
<dbReference type="EMBL" id="JAUEPP010000007">
    <property type="protein sequence ID" value="KAK3339059.1"/>
    <property type="molecule type" value="Genomic_DNA"/>
</dbReference>
<feature type="region of interest" description="Disordered" evidence="1">
    <location>
        <begin position="83"/>
        <end position="105"/>
    </location>
</feature>
<gene>
    <name evidence="3" type="ORF">B0H65DRAFT_288936</name>
</gene>
<protein>
    <submittedName>
        <fullName evidence="3">Uncharacterized protein</fullName>
    </submittedName>
</protein>
<feature type="transmembrane region" description="Helical" evidence="2">
    <location>
        <begin position="16"/>
        <end position="35"/>
    </location>
</feature>
<evidence type="ECO:0000313" key="3">
    <source>
        <dbReference type="EMBL" id="KAK3339059.1"/>
    </source>
</evidence>
<keyword evidence="4" id="KW-1185">Reference proteome</keyword>
<evidence type="ECO:0000256" key="2">
    <source>
        <dbReference type="SAM" id="Phobius"/>
    </source>
</evidence>
<dbReference type="GeneID" id="87860138"/>